<organism evidence="1 2">
    <name type="scientific">Vreelandella gomseomensis</name>
    <dbReference type="NCBI Taxonomy" id="370766"/>
    <lineage>
        <taxon>Bacteria</taxon>
        <taxon>Pseudomonadati</taxon>
        <taxon>Pseudomonadota</taxon>
        <taxon>Gammaproteobacteria</taxon>
        <taxon>Oceanospirillales</taxon>
        <taxon>Halomonadaceae</taxon>
        <taxon>Vreelandella</taxon>
    </lineage>
</organism>
<evidence type="ECO:0000313" key="2">
    <source>
        <dbReference type="Proteomes" id="UP001269267"/>
    </source>
</evidence>
<protein>
    <submittedName>
        <fullName evidence="1">Uncharacterized protein</fullName>
    </submittedName>
</protein>
<dbReference type="Proteomes" id="UP001269267">
    <property type="component" value="Unassembled WGS sequence"/>
</dbReference>
<proteinExistence type="predicted"/>
<dbReference type="RefSeq" id="WP_309768165.1">
    <property type="nucleotide sequence ID" value="NZ_JARWAI010000006.1"/>
</dbReference>
<gene>
    <name evidence="1" type="ORF">QC815_09295</name>
</gene>
<keyword evidence="2" id="KW-1185">Reference proteome</keyword>
<comment type="caution">
    <text evidence="1">The sequence shown here is derived from an EMBL/GenBank/DDBJ whole genome shotgun (WGS) entry which is preliminary data.</text>
</comment>
<dbReference type="EMBL" id="JARWAI010000006">
    <property type="protein sequence ID" value="MDR5875115.1"/>
    <property type="molecule type" value="Genomic_DNA"/>
</dbReference>
<name>A0ABU1GDS5_9GAMM</name>
<evidence type="ECO:0000313" key="1">
    <source>
        <dbReference type="EMBL" id="MDR5875115.1"/>
    </source>
</evidence>
<accession>A0ABU1GDS5</accession>
<sequence length="102" mass="11135">MLLKHQEVLTDILLLTVLGSERTGKRICHDVTAWGNGSFWSQVRVIEDGWRTDSATDPDTAVVVEANGEQSPLFSTGEVATLNGQREALVDWIAANRQGDVA</sequence>
<reference evidence="1 2" key="1">
    <citation type="submission" date="2023-04" db="EMBL/GenBank/DDBJ databases">
        <title>A long-awaited taxogenomic arrangement of the family Halomonadaceae.</title>
        <authorList>
            <person name="De La Haba R."/>
            <person name="Chuvochina M."/>
            <person name="Wittouck S."/>
            <person name="Arahal D.R."/>
            <person name="Sanchez-Porro C."/>
            <person name="Hugenholtz P."/>
            <person name="Ventosa A."/>
        </authorList>
    </citation>
    <scope>NUCLEOTIDE SEQUENCE [LARGE SCALE GENOMIC DNA]</scope>
    <source>
        <strain evidence="1 2">DSM 18042</strain>
    </source>
</reference>